<dbReference type="EMBL" id="CAJVPI010000843">
    <property type="protein sequence ID" value="CAG8576666.1"/>
    <property type="molecule type" value="Genomic_DNA"/>
</dbReference>
<keyword evidence="1" id="KW-0010">Activator</keyword>
<evidence type="ECO:0000313" key="3">
    <source>
        <dbReference type="Proteomes" id="UP000789739"/>
    </source>
</evidence>
<accession>A0A9N9BVC0</accession>
<comment type="similarity">
    <text evidence="1">Belongs to the Mediator complex subunit 8 family.</text>
</comment>
<sequence>MAANLDYVQTVKSRLVQLNESQATFLDKFGSADNNFTWPDYLSSLTILLSKHINLSNTLIDSNLRKLTLYPKEALPPESEHILATLLRTKQIPEVSNLEQDILSSITVQEGLESQEAEANLDKEDEERWDALLKEWVKRYEVHDRVCTEAGRICEDMLGARESTRRLEGIGDDKTEEEKDDITLEDVLSFISSGVQNGKGPTIIR</sequence>
<keyword evidence="1" id="KW-0804">Transcription</keyword>
<dbReference type="GO" id="GO:0006357">
    <property type="term" value="P:regulation of transcription by RNA polymerase II"/>
    <property type="evidence" value="ECO:0007669"/>
    <property type="project" value="InterPro"/>
</dbReference>
<proteinExistence type="inferred from homology"/>
<dbReference type="Pfam" id="PF10232">
    <property type="entry name" value="Med8"/>
    <property type="match status" value="1"/>
</dbReference>
<comment type="subunit">
    <text evidence="1">Component of the Mediator complex.</text>
</comment>
<organism evidence="2 3">
    <name type="scientific">Paraglomus brasilianum</name>
    <dbReference type="NCBI Taxonomy" id="144538"/>
    <lineage>
        <taxon>Eukaryota</taxon>
        <taxon>Fungi</taxon>
        <taxon>Fungi incertae sedis</taxon>
        <taxon>Mucoromycota</taxon>
        <taxon>Glomeromycotina</taxon>
        <taxon>Glomeromycetes</taxon>
        <taxon>Paraglomerales</taxon>
        <taxon>Paraglomeraceae</taxon>
        <taxon>Paraglomus</taxon>
    </lineage>
</organism>
<dbReference type="GO" id="GO:0016592">
    <property type="term" value="C:mediator complex"/>
    <property type="evidence" value="ECO:0007669"/>
    <property type="project" value="InterPro"/>
</dbReference>
<dbReference type="Gene3D" id="1.20.58.1710">
    <property type="match status" value="1"/>
</dbReference>
<dbReference type="GO" id="GO:0003712">
    <property type="term" value="F:transcription coregulator activity"/>
    <property type="evidence" value="ECO:0007669"/>
    <property type="project" value="InterPro"/>
</dbReference>
<reference evidence="2" key="1">
    <citation type="submission" date="2021-06" db="EMBL/GenBank/DDBJ databases">
        <authorList>
            <person name="Kallberg Y."/>
            <person name="Tangrot J."/>
            <person name="Rosling A."/>
        </authorList>
    </citation>
    <scope>NUCLEOTIDE SEQUENCE</scope>
    <source>
        <strain evidence="2">BR232B</strain>
    </source>
</reference>
<keyword evidence="3" id="KW-1185">Reference proteome</keyword>
<comment type="function">
    <text evidence="1">Component of the Mediator complex, a coactivator involved in the regulated transcription of nearly all RNA polymerase II-dependent genes. Mediator functions as a bridge to convey information from gene-specific regulatory proteins to the basal RNA polymerase II transcription machinery. Mediator is recruited to promoters by direct interactions with regulatory proteins and serves as a scaffold for the assembly of a functional preinitiation complex with RNA polymerase II and the general transcription factors.</text>
</comment>
<name>A0A9N9BVC0_9GLOM</name>
<keyword evidence="1" id="KW-0539">Nucleus</keyword>
<dbReference type="OrthoDB" id="5568181at2759"/>
<gene>
    <name evidence="1" type="primary">MED8</name>
    <name evidence="2" type="ORF">PBRASI_LOCUS6398</name>
</gene>
<dbReference type="InterPro" id="IPR019364">
    <property type="entry name" value="Mediatior_Med8_fun/met"/>
</dbReference>
<keyword evidence="1" id="KW-0805">Transcription regulation</keyword>
<dbReference type="AlphaFoldDB" id="A0A9N9BVC0"/>
<dbReference type="Proteomes" id="UP000789739">
    <property type="component" value="Unassembled WGS sequence"/>
</dbReference>
<evidence type="ECO:0000256" key="1">
    <source>
        <dbReference type="RuleBase" id="RU364144"/>
    </source>
</evidence>
<comment type="subcellular location">
    <subcellularLocation>
        <location evidence="1">Nucleus</location>
    </subcellularLocation>
</comment>
<protein>
    <recommendedName>
        <fullName evidence="1">Mediator of RNA polymerase II transcription subunit 8</fullName>
    </recommendedName>
    <alternativeName>
        <fullName evidence="1">Mediator complex subunit 8</fullName>
    </alternativeName>
</protein>
<evidence type="ECO:0000313" key="2">
    <source>
        <dbReference type="EMBL" id="CAG8576666.1"/>
    </source>
</evidence>
<comment type="caution">
    <text evidence="2">The sequence shown here is derived from an EMBL/GenBank/DDBJ whole genome shotgun (WGS) entry which is preliminary data.</text>
</comment>